<dbReference type="SUPFAM" id="SSF49464">
    <property type="entry name" value="Carboxypeptidase regulatory domain-like"/>
    <property type="match status" value="1"/>
</dbReference>
<dbReference type="SUPFAM" id="SSF75005">
    <property type="entry name" value="Arabinanase/levansucrase/invertase"/>
    <property type="match status" value="1"/>
</dbReference>
<dbReference type="Gene3D" id="2.60.40.1120">
    <property type="entry name" value="Carboxypeptidase-like, regulatory domain"/>
    <property type="match status" value="1"/>
</dbReference>
<dbReference type="InterPro" id="IPR008969">
    <property type="entry name" value="CarboxyPept-like_regulatory"/>
</dbReference>
<evidence type="ECO:0000259" key="3">
    <source>
        <dbReference type="PROSITE" id="PS51175"/>
    </source>
</evidence>
<organism evidence="4 5">
    <name type="scientific">Pseudotamlana carrageenivorans</name>
    <dbReference type="NCBI Taxonomy" id="2069432"/>
    <lineage>
        <taxon>Bacteria</taxon>
        <taxon>Pseudomonadati</taxon>
        <taxon>Bacteroidota</taxon>
        <taxon>Flavobacteriia</taxon>
        <taxon>Flavobacteriales</taxon>
        <taxon>Flavobacteriaceae</taxon>
        <taxon>Pseudotamlana</taxon>
    </lineage>
</organism>
<dbReference type="InterPro" id="IPR008979">
    <property type="entry name" value="Galactose-bd-like_sf"/>
</dbReference>
<dbReference type="InterPro" id="IPR023296">
    <property type="entry name" value="Glyco_hydro_beta-prop_sf"/>
</dbReference>
<feature type="domain" description="CBM6" evidence="3">
    <location>
        <begin position="462"/>
        <end position="590"/>
    </location>
</feature>
<dbReference type="RefSeq" id="WP_102995393.1">
    <property type="nucleotide sequence ID" value="NZ_CP025938.1"/>
</dbReference>
<dbReference type="OrthoDB" id="9790012at2"/>
<evidence type="ECO:0000256" key="2">
    <source>
        <dbReference type="SAM" id="SignalP"/>
    </source>
</evidence>
<dbReference type="InterPro" id="IPR006584">
    <property type="entry name" value="Cellulose-bd_IV"/>
</dbReference>
<name>A0A2I7SHH5_9FLAO</name>
<dbReference type="EMBL" id="CP025938">
    <property type="protein sequence ID" value="AUS05353.1"/>
    <property type="molecule type" value="Genomic_DNA"/>
</dbReference>
<protein>
    <recommendedName>
        <fullName evidence="3">CBM6 domain-containing protein</fullName>
    </recommendedName>
</protein>
<dbReference type="Gene3D" id="2.60.120.260">
    <property type="entry name" value="Galactose-binding domain-like"/>
    <property type="match status" value="1"/>
</dbReference>
<keyword evidence="5" id="KW-1185">Reference proteome</keyword>
<dbReference type="GO" id="GO:0030246">
    <property type="term" value="F:carbohydrate binding"/>
    <property type="evidence" value="ECO:0007669"/>
    <property type="project" value="InterPro"/>
</dbReference>
<feature type="signal peptide" evidence="2">
    <location>
        <begin position="1"/>
        <end position="18"/>
    </location>
</feature>
<feature type="chain" id="PRO_5014384784" description="CBM6 domain-containing protein" evidence="2">
    <location>
        <begin position="19"/>
        <end position="679"/>
    </location>
</feature>
<evidence type="ECO:0000313" key="5">
    <source>
        <dbReference type="Proteomes" id="UP000236592"/>
    </source>
</evidence>
<dbReference type="SMART" id="SM00606">
    <property type="entry name" value="CBD_IV"/>
    <property type="match status" value="1"/>
</dbReference>
<keyword evidence="1 2" id="KW-0732">Signal</keyword>
<accession>A0A2I7SHH5</accession>
<dbReference type="CDD" id="cd08992">
    <property type="entry name" value="GH117"/>
    <property type="match status" value="1"/>
</dbReference>
<evidence type="ECO:0000256" key="1">
    <source>
        <dbReference type="ARBA" id="ARBA00022729"/>
    </source>
</evidence>
<dbReference type="Proteomes" id="UP000236592">
    <property type="component" value="Chromosome"/>
</dbReference>
<sequence>MKLFNYLLILCCTFQLTAQNYSGTITDKSTGAFIEGALVTLVETNQQITTTGNGQFSFSVTDNSPRTLQINKAGYVFEDLRSLTPTTNIDIQLRVKIKSTATSRWENYLSSCTAYNNPNIPDDVNWNVTFTETNLTGDFAPDATYTRRDPSAVIQHNGLYYVWYTYKLSETSTYFGTNDVNDNVFPWDYCDIYFATSVDGYNWDEQGVAVARGASGRFDDRSVFTPEIFEHENKFYLIYQAVQHPYIERVKNTVAMAVADSPNGPWTKLESPILRATDNGIWATNSTSRLDVIEKGDFDSHKVHDPCLMFYNNKFYLYYKGERMGEERYCGEREIRWGVAIADQPTGPYIKSEYNPITTSGHEVSVWQYNNGIAIIQKLDGPERGSVQFSTDGVNFEMKGTATHVPDALGIFRSNTEGTTPSAGVTWGLAHQLNWDQVQGGWMHLKRFDLVQEVNEPSSDAIIIEAEDFEATKNEVGYAPNGYDGVHANATGVDHVNRQDWMEFTVYIPETGMYELTYLISTPSDNAAVQMQIDGQIVANTTVPNNGSWSNYELLKHQSLIHIESGVYVIRILANGSNDWQWNMDKFYLEKQSALGVYPQGSDVLDDLYVYPNPSKSFLYIGNLKQSVNYKIYDLLGRHVSQGIVGPKKSVEITNFEEGQYVLMLEYKKAKQSLMFIKA</sequence>
<dbReference type="Pfam" id="PF13620">
    <property type="entry name" value="CarboxypepD_reg"/>
    <property type="match status" value="1"/>
</dbReference>
<dbReference type="CDD" id="cd04079">
    <property type="entry name" value="CBM6_agarase-like"/>
    <property type="match status" value="1"/>
</dbReference>
<gene>
    <name evidence="4" type="ORF">C1A40_07620</name>
</gene>
<dbReference type="SUPFAM" id="SSF49785">
    <property type="entry name" value="Galactose-binding domain-like"/>
    <property type="match status" value="1"/>
</dbReference>
<dbReference type="Gene3D" id="2.115.10.20">
    <property type="entry name" value="Glycosyl hydrolase domain, family 43"/>
    <property type="match status" value="1"/>
</dbReference>
<dbReference type="Pfam" id="PF03422">
    <property type="entry name" value="CBM_6"/>
    <property type="match status" value="1"/>
</dbReference>
<dbReference type="AlphaFoldDB" id="A0A2I7SHH5"/>
<dbReference type="Pfam" id="PF18962">
    <property type="entry name" value="Por_Secre_tail"/>
    <property type="match status" value="1"/>
</dbReference>
<evidence type="ECO:0000313" key="4">
    <source>
        <dbReference type="EMBL" id="AUS05353.1"/>
    </source>
</evidence>
<proteinExistence type="predicted"/>
<dbReference type="InterPro" id="IPR005084">
    <property type="entry name" value="CBM6"/>
</dbReference>
<dbReference type="NCBIfam" id="TIGR04183">
    <property type="entry name" value="Por_Secre_tail"/>
    <property type="match status" value="1"/>
</dbReference>
<dbReference type="KEGG" id="taj:C1A40_07620"/>
<reference evidence="5" key="1">
    <citation type="submission" date="2018-01" db="EMBL/GenBank/DDBJ databases">
        <title>Complete genome of Tamlana sp. UJ94.</title>
        <authorList>
            <person name="Jung J."/>
            <person name="Chung D."/>
            <person name="Bae S.S."/>
            <person name="Baek K."/>
        </authorList>
    </citation>
    <scope>NUCLEOTIDE SEQUENCE [LARGE SCALE GENOMIC DNA]</scope>
    <source>
        <strain evidence="5">UJ94</strain>
    </source>
</reference>
<dbReference type="InterPro" id="IPR026444">
    <property type="entry name" value="Secre_tail"/>
</dbReference>
<dbReference type="PROSITE" id="PS51175">
    <property type="entry name" value="CBM6"/>
    <property type="match status" value="1"/>
</dbReference>